<sequence length="359" mass="41752">MIDELKIQKVLTELPNELPTKLPNEFPIYEGKSQININFKARCYAMAINSSNNLLLVGSGYYIKIFGITKNFTQNELQDTKVDDEIVFCLKFLPKSLSSNSFISATDKIIIWQEQNLKWHTQQYLIAEMDKSPIKCLVIHPQEDLIICGSQKYIQFWYKNLHTLQGALQNNQQEWICETKKNSDTQGLSINQNGDTLISCSFTNEIRVFKGSNRQEWIEIKKMDTNYYGLRLCFITNDVMAFQERESRPHDKLNFYSLNSQDGQGEGIIEVKGGQNSCNSLFPLIYVPSKQLIIDKNGYFINIIRIEKAPSQKYQIKQIQYIGLNKEYIYGTASDDGNLLIFWNEEQYQVQVRRYIDQT</sequence>
<proteinExistence type="predicted"/>
<dbReference type="InterPro" id="IPR001680">
    <property type="entry name" value="WD40_rpt"/>
</dbReference>
<dbReference type="Gene3D" id="2.130.10.10">
    <property type="entry name" value="YVTN repeat-like/Quinoprotein amine dehydrogenase"/>
    <property type="match status" value="1"/>
</dbReference>
<dbReference type="SUPFAM" id="SSF50978">
    <property type="entry name" value="WD40 repeat-like"/>
    <property type="match status" value="1"/>
</dbReference>
<evidence type="ECO:0000313" key="2">
    <source>
        <dbReference type="Proteomes" id="UP000000600"/>
    </source>
</evidence>
<dbReference type="PANTHER" id="PTHR19920">
    <property type="entry name" value="WD40 PROTEIN CIAO1"/>
    <property type="match status" value="1"/>
</dbReference>
<dbReference type="InterPro" id="IPR015943">
    <property type="entry name" value="WD40/YVTN_repeat-like_dom_sf"/>
</dbReference>
<reference evidence="1 2" key="1">
    <citation type="journal article" date="2006" name="Nature">
        <title>Global trends of whole-genome duplications revealed by the ciliate Paramecium tetraurelia.</title>
        <authorList>
            <consortium name="Genoscope"/>
            <person name="Aury J.-M."/>
            <person name="Jaillon O."/>
            <person name="Duret L."/>
            <person name="Noel B."/>
            <person name="Jubin C."/>
            <person name="Porcel B.M."/>
            <person name="Segurens B."/>
            <person name="Daubin V."/>
            <person name="Anthouard V."/>
            <person name="Aiach N."/>
            <person name="Arnaiz O."/>
            <person name="Billaut A."/>
            <person name="Beisson J."/>
            <person name="Blanc I."/>
            <person name="Bouhouche K."/>
            <person name="Camara F."/>
            <person name="Duharcourt S."/>
            <person name="Guigo R."/>
            <person name="Gogendeau D."/>
            <person name="Katinka M."/>
            <person name="Keller A.-M."/>
            <person name="Kissmehl R."/>
            <person name="Klotz C."/>
            <person name="Koll F."/>
            <person name="Le Moue A."/>
            <person name="Lepere C."/>
            <person name="Malinsky S."/>
            <person name="Nowacki M."/>
            <person name="Nowak J.K."/>
            <person name="Plattner H."/>
            <person name="Poulain J."/>
            <person name="Ruiz F."/>
            <person name="Serrano V."/>
            <person name="Zagulski M."/>
            <person name="Dessen P."/>
            <person name="Betermier M."/>
            <person name="Weissenbach J."/>
            <person name="Scarpelli C."/>
            <person name="Schachter V."/>
            <person name="Sperling L."/>
            <person name="Meyer E."/>
            <person name="Cohen J."/>
            <person name="Wincker P."/>
        </authorList>
    </citation>
    <scope>NUCLEOTIDE SEQUENCE [LARGE SCALE GENOMIC DNA]</scope>
    <source>
        <strain evidence="1 2">Stock d4-2</strain>
    </source>
</reference>
<dbReference type="STRING" id="5888.A0EBW8"/>
<name>A0EBW8_PARTE</name>
<dbReference type="Proteomes" id="UP000000600">
    <property type="component" value="Unassembled WGS sequence"/>
</dbReference>
<keyword evidence="2" id="KW-1185">Reference proteome</keyword>
<dbReference type="OrthoDB" id="406844at2759"/>
<protein>
    <recommendedName>
        <fullName evidence="3">WD40-repeat-containing domain</fullName>
    </recommendedName>
</protein>
<dbReference type="RefSeq" id="XP_001460182.1">
    <property type="nucleotide sequence ID" value="XM_001460145.1"/>
</dbReference>
<dbReference type="SMART" id="SM00320">
    <property type="entry name" value="WD40"/>
    <property type="match status" value="4"/>
</dbReference>
<dbReference type="InterPro" id="IPR036322">
    <property type="entry name" value="WD40_repeat_dom_sf"/>
</dbReference>
<evidence type="ECO:0000313" key="1">
    <source>
        <dbReference type="EMBL" id="CAK92785.1"/>
    </source>
</evidence>
<dbReference type="OMA" id="IIIWQEQ"/>
<dbReference type="PANTHER" id="PTHR19920:SF0">
    <property type="entry name" value="CYTOSOLIC IRON-SULFUR PROTEIN ASSEMBLY PROTEIN CIAO1-RELATED"/>
    <property type="match status" value="1"/>
</dbReference>
<dbReference type="GO" id="GO:0097361">
    <property type="term" value="C:cytosolic [4Fe-4S] assembly targeting complex"/>
    <property type="evidence" value="ECO:0000318"/>
    <property type="project" value="GO_Central"/>
</dbReference>
<dbReference type="KEGG" id="ptm:GSPATT00025520001"/>
<accession>A0EBW8</accession>
<evidence type="ECO:0008006" key="3">
    <source>
        <dbReference type="Google" id="ProtNLM"/>
    </source>
</evidence>
<dbReference type="GeneID" id="5045971"/>
<dbReference type="GO" id="GO:0016226">
    <property type="term" value="P:iron-sulfur cluster assembly"/>
    <property type="evidence" value="ECO:0000318"/>
    <property type="project" value="GO_Central"/>
</dbReference>
<organism evidence="1 2">
    <name type="scientific">Paramecium tetraurelia</name>
    <dbReference type="NCBI Taxonomy" id="5888"/>
    <lineage>
        <taxon>Eukaryota</taxon>
        <taxon>Sar</taxon>
        <taxon>Alveolata</taxon>
        <taxon>Ciliophora</taxon>
        <taxon>Intramacronucleata</taxon>
        <taxon>Oligohymenophorea</taxon>
        <taxon>Peniculida</taxon>
        <taxon>Parameciidae</taxon>
        <taxon>Paramecium</taxon>
    </lineage>
</organism>
<gene>
    <name evidence="1" type="ORF">GSPATT00025520001</name>
</gene>
<dbReference type="HOGENOM" id="CLU_019203_0_0_1"/>
<dbReference type="EMBL" id="CT868670">
    <property type="protein sequence ID" value="CAK92785.1"/>
    <property type="molecule type" value="Genomic_DNA"/>
</dbReference>
<dbReference type="AlphaFoldDB" id="A0EBW8"/>
<dbReference type="InParanoid" id="A0EBW8"/>